<comment type="caution">
    <text evidence="4">The sequence shown here is derived from an EMBL/GenBank/DDBJ whole genome shotgun (WGS) entry which is preliminary data.</text>
</comment>
<keyword evidence="5" id="KW-1185">Reference proteome</keyword>
<feature type="region of interest" description="Disordered" evidence="2">
    <location>
        <begin position="1"/>
        <end position="52"/>
    </location>
</feature>
<organism evidence="4 5">
    <name type="scientific">Thiopseudomonas acetoxidans</name>
    <dbReference type="NCBI Taxonomy" id="3041622"/>
    <lineage>
        <taxon>Bacteria</taxon>
        <taxon>Pseudomonadati</taxon>
        <taxon>Pseudomonadota</taxon>
        <taxon>Gammaproteobacteria</taxon>
        <taxon>Pseudomonadales</taxon>
        <taxon>Pseudomonadaceae</taxon>
        <taxon>Thiopseudomonas</taxon>
    </lineage>
</organism>
<accession>A0ABT7SM83</accession>
<sequence length="291" mass="33248">MHAENSDTLQDNASKNVEPLNEPKADAATTESSEQVDDAVEKNAPQEQLEHSWSSLAAERHQLIRLAPLPADRETGLRPLLFGTFGRVSRHSDSQSMLKLTVELTNQKATKGFNQLEVWVDHERKEIRFLPEEGFRTEPANRGLGRFMIAMAARWAKQKCAHYTVQNTPLLSKFVPNDNARLRRDYALQAQGFTVSYEDGVQMRANCSAPRVSQIHTDWNNEKIRIIETPETADILQTADKNMREQEVQLKKLAEQVEFLRRDDNSLRFTITMLVVFAVFQAALLIWMATR</sequence>
<dbReference type="Proteomes" id="UP001241056">
    <property type="component" value="Unassembled WGS sequence"/>
</dbReference>
<dbReference type="RefSeq" id="WP_289409962.1">
    <property type="nucleotide sequence ID" value="NZ_JAUCDY010000003.1"/>
</dbReference>
<dbReference type="EMBL" id="JAUCDY010000003">
    <property type="protein sequence ID" value="MDM7857305.1"/>
    <property type="molecule type" value="Genomic_DNA"/>
</dbReference>
<evidence type="ECO:0000256" key="2">
    <source>
        <dbReference type="SAM" id="MobiDB-lite"/>
    </source>
</evidence>
<keyword evidence="3" id="KW-0812">Transmembrane</keyword>
<keyword evidence="3" id="KW-1133">Transmembrane helix</keyword>
<evidence type="ECO:0000313" key="4">
    <source>
        <dbReference type="EMBL" id="MDM7857305.1"/>
    </source>
</evidence>
<evidence type="ECO:0000256" key="3">
    <source>
        <dbReference type="SAM" id="Phobius"/>
    </source>
</evidence>
<gene>
    <name evidence="4" type="ORF">QEZ41_03285</name>
</gene>
<name>A0ABT7SM83_9GAMM</name>
<keyword evidence="1" id="KW-0175">Coiled coil</keyword>
<feature type="coiled-coil region" evidence="1">
    <location>
        <begin position="236"/>
        <end position="263"/>
    </location>
</feature>
<protein>
    <recommendedName>
        <fullName evidence="6">N-acetyltransferase domain-containing protein</fullName>
    </recommendedName>
</protein>
<keyword evidence="3" id="KW-0472">Membrane</keyword>
<feature type="compositionally biased region" description="Polar residues" evidence="2">
    <location>
        <begin position="1"/>
        <end position="15"/>
    </location>
</feature>
<proteinExistence type="predicted"/>
<reference evidence="4 5" key="1">
    <citation type="submission" date="2023-06" db="EMBL/GenBank/DDBJ databases">
        <title>Thiopseudomonas sp. CY1220 draft genome sequence.</title>
        <authorList>
            <person name="Zhao G."/>
            <person name="An M."/>
        </authorList>
    </citation>
    <scope>NUCLEOTIDE SEQUENCE [LARGE SCALE GENOMIC DNA]</scope>
    <source>
        <strain evidence="4 5">CY1220</strain>
    </source>
</reference>
<evidence type="ECO:0008006" key="6">
    <source>
        <dbReference type="Google" id="ProtNLM"/>
    </source>
</evidence>
<evidence type="ECO:0000256" key="1">
    <source>
        <dbReference type="SAM" id="Coils"/>
    </source>
</evidence>
<evidence type="ECO:0000313" key="5">
    <source>
        <dbReference type="Proteomes" id="UP001241056"/>
    </source>
</evidence>
<feature type="transmembrane region" description="Helical" evidence="3">
    <location>
        <begin position="269"/>
        <end position="289"/>
    </location>
</feature>